<reference evidence="2" key="1">
    <citation type="journal article" date="2021" name="Microb. Physiol.">
        <title>Proteogenomic Insights into the Physiology of Marine, Sulfate-Reducing, Filamentous Desulfonema limicola and Desulfonema magnum.</title>
        <authorList>
            <person name="Schnaars V."/>
            <person name="Wohlbrand L."/>
            <person name="Scheve S."/>
            <person name="Hinrichs C."/>
            <person name="Reinhardt R."/>
            <person name="Rabus R."/>
        </authorList>
    </citation>
    <scope>NUCLEOTIDE SEQUENCE</scope>
    <source>
        <strain evidence="2">4be13</strain>
    </source>
</reference>
<dbReference type="PANTHER" id="PTHR48090:SF7">
    <property type="entry name" value="RFBJ PROTEIN"/>
    <property type="match status" value="1"/>
</dbReference>
<dbReference type="CDD" id="cd04179">
    <property type="entry name" value="DPM_DPG-synthase_like"/>
    <property type="match status" value="1"/>
</dbReference>
<dbReference type="AlphaFoldDB" id="A0A975GS67"/>
<keyword evidence="2" id="KW-0808">Transferase</keyword>
<accession>A0A975GS67</accession>
<protein>
    <submittedName>
        <fullName evidence="2">Glycosyl transferase, family II</fullName>
    </submittedName>
</protein>
<dbReference type="SUPFAM" id="SSF53448">
    <property type="entry name" value="Nucleotide-diphospho-sugar transferases"/>
    <property type="match status" value="1"/>
</dbReference>
<organism evidence="2 3">
    <name type="scientific">Desulfonema magnum</name>
    <dbReference type="NCBI Taxonomy" id="45655"/>
    <lineage>
        <taxon>Bacteria</taxon>
        <taxon>Pseudomonadati</taxon>
        <taxon>Thermodesulfobacteriota</taxon>
        <taxon>Desulfobacteria</taxon>
        <taxon>Desulfobacterales</taxon>
        <taxon>Desulfococcaceae</taxon>
        <taxon>Desulfonema</taxon>
    </lineage>
</organism>
<keyword evidence="3" id="KW-1185">Reference proteome</keyword>
<evidence type="ECO:0000313" key="3">
    <source>
        <dbReference type="Proteomes" id="UP000663722"/>
    </source>
</evidence>
<dbReference type="InterPro" id="IPR001173">
    <property type="entry name" value="Glyco_trans_2-like"/>
</dbReference>
<gene>
    <name evidence="2" type="ORF">dnm_078140</name>
</gene>
<dbReference type="InterPro" id="IPR050256">
    <property type="entry name" value="Glycosyltransferase_2"/>
</dbReference>
<dbReference type="PANTHER" id="PTHR48090">
    <property type="entry name" value="UNDECAPRENYL-PHOSPHATE 4-DEOXY-4-FORMAMIDO-L-ARABINOSE TRANSFERASE-RELATED"/>
    <property type="match status" value="1"/>
</dbReference>
<dbReference type="KEGG" id="dmm:dnm_078140"/>
<dbReference type="Pfam" id="PF00535">
    <property type="entry name" value="Glycos_transf_2"/>
    <property type="match status" value="1"/>
</dbReference>
<dbReference type="Gene3D" id="3.90.550.10">
    <property type="entry name" value="Spore Coat Polysaccharide Biosynthesis Protein SpsA, Chain A"/>
    <property type="match status" value="1"/>
</dbReference>
<dbReference type="EMBL" id="CP061800">
    <property type="protein sequence ID" value="QTA91740.1"/>
    <property type="molecule type" value="Genomic_DNA"/>
</dbReference>
<evidence type="ECO:0000313" key="2">
    <source>
        <dbReference type="EMBL" id="QTA91740.1"/>
    </source>
</evidence>
<dbReference type="RefSeq" id="WP_207679390.1">
    <property type="nucleotide sequence ID" value="NZ_CP061800.1"/>
</dbReference>
<feature type="domain" description="Glycosyltransferase 2-like" evidence="1">
    <location>
        <begin position="6"/>
        <end position="166"/>
    </location>
</feature>
<dbReference type="Proteomes" id="UP000663722">
    <property type="component" value="Chromosome"/>
</dbReference>
<proteinExistence type="predicted"/>
<name>A0A975GS67_9BACT</name>
<dbReference type="InterPro" id="IPR029044">
    <property type="entry name" value="Nucleotide-diphossugar_trans"/>
</dbReference>
<dbReference type="GO" id="GO:0016740">
    <property type="term" value="F:transferase activity"/>
    <property type="evidence" value="ECO:0007669"/>
    <property type="project" value="UniProtKB-KW"/>
</dbReference>
<sequence length="232" mass="26650">MHPFTLILPAYNEEKILRANVEKLTAYLTPICSDYEIIVVSNGSDDSTDKIGTALQEQWLHVKFFSLPKRGVGRAFKKGISHARYDRIVFMDADLSSDLSFIKESNQLLDKYVLVLGAKIKGLQNRGFMRKMGSCVFFLSVLMVMGLKYVDYAPGAKAYQKNFLMKYFEYIDDYTSFVLNLTFIATVKKEAIIEIPILCEDLRKSRFNLYKEAISKYRGLFTLKLKQLLGKL</sequence>
<evidence type="ECO:0000259" key="1">
    <source>
        <dbReference type="Pfam" id="PF00535"/>
    </source>
</evidence>